<dbReference type="SUPFAM" id="SSF88946">
    <property type="entry name" value="Sigma2 domain of RNA polymerase sigma factors"/>
    <property type="match status" value="1"/>
</dbReference>
<dbReference type="Pfam" id="PF04542">
    <property type="entry name" value="Sigma70_r2"/>
    <property type="match status" value="1"/>
</dbReference>
<feature type="domain" description="RNA polymerase sigma factor 70 region 4 type 2" evidence="7">
    <location>
        <begin position="157"/>
        <end position="207"/>
    </location>
</feature>
<keyword evidence="3" id="KW-0731">Sigma factor</keyword>
<dbReference type="InterPro" id="IPR039425">
    <property type="entry name" value="RNA_pol_sigma-70-like"/>
</dbReference>
<protein>
    <recommendedName>
        <fullName evidence="10">RNA polymerase sigma-70 region 2 domain-containing protein</fullName>
    </recommendedName>
</protein>
<evidence type="ECO:0000313" key="9">
    <source>
        <dbReference type="Proteomes" id="UP000464178"/>
    </source>
</evidence>
<dbReference type="EMBL" id="LR593886">
    <property type="protein sequence ID" value="VTR93270.1"/>
    <property type="molecule type" value="Genomic_DNA"/>
</dbReference>
<dbReference type="Pfam" id="PF08281">
    <property type="entry name" value="Sigma70_r4_2"/>
    <property type="match status" value="1"/>
</dbReference>
<evidence type="ECO:0000256" key="5">
    <source>
        <dbReference type="SAM" id="MobiDB-lite"/>
    </source>
</evidence>
<dbReference type="CDD" id="cd06171">
    <property type="entry name" value="Sigma70_r4"/>
    <property type="match status" value="1"/>
</dbReference>
<dbReference type="Proteomes" id="UP000464178">
    <property type="component" value="Chromosome"/>
</dbReference>
<dbReference type="InterPro" id="IPR013249">
    <property type="entry name" value="RNA_pol_sigma70_r4_t2"/>
</dbReference>
<dbReference type="PANTHER" id="PTHR43133:SF51">
    <property type="entry name" value="RNA POLYMERASE SIGMA FACTOR"/>
    <property type="match status" value="1"/>
</dbReference>
<evidence type="ECO:0000256" key="2">
    <source>
        <dbReference type="ARBA" id="ARBA00023015"/>
    </source>
</evidence>
<dbReference type="GO" id="GO:0006352">
    <property type="term" value="P:DNA-templated transcription initiation"/>
    <property type="evidence" value="ECO:0007669"/>
    <property type="project" value="InterPro"/>
</dbReference>
<feature type="compositionally biased region" description="Basic and acidic residues" evidence="5">
    <location>
        <begin position="440"/>
        <end position="452"/>
    </location>
</feature>
<comment type="similarity">
    <text evidence="1">Belongs to the sigma-70 factor family. ECF subfamily.</text>
</comment>
<dbReference type="NCBIfam" id="TIGR02937">
    <property type="entry name" value="sigma70-ECF"/>
    <property type="match status" value="1"/>
</dbReference>
<dbReference type="GO" id="GO:0016987">
    <property type="term" value="F:sigma factor activity"/>
    <property type="evidence" value="ECO:0007669"/>
    <property type="project" value="UniProtKB-KW"/>
</dbReference>
<dbReference type="InterPro" id="IPR013325">
    <property type="entry name" value="RNA_pol_sigma_r2"/>
</dbReference>
<accession>A0A6P2D1L1</accession>
<evidence type="ECO:0000259" key="7">
    <source>
        <dbReference type="Pfam" id="PF08281"/>
    </source>
</evidence>
<keyword evidence="4" id="KW-0804">Transcription</keyword>
<dbReference type="SUPFAM" id="SSF88659">
    <property type="entry name" value="Sigma3 and sigma4 domains of RNA polymerase sigma factors"/>
    <property type="match status" value="1"/>
</dbReference>
<feature type="region of interest" description="Disordered" evidence="5">
    <location>
        <begin position="302"/>
        <end position="324"/>
    </location>
</feature>
<dbReference type="InterPro" id="IPR014284">
    <property type="entry name" value="RNA_pol_sigma-70_dom"/>
</dbReference>
<dbReference type="Gene3D" id="1.10.1740.10">
    <property type="match status" value="1"/>
</dbReference>
<keyword evidence="9" id="KW-1185">Reference proteome</keyword>
<evidence type="ECO:0000256" key="4">
    <source>
        <dbReference type="ARBA" id="ARBA00023163"/>
    </source>
</evidence>
<dbReference type="InterPro" id="IPR036388">
    <property type="entry name" value="WH-like_DNA-bd_sf"/>
</dbReference>
<dbReference type="Gene3D" id="1.10.10.10">
    <property type="entry name" value="Winged helix-like DNA-binding domain superfamily/Winged helix DNA-binding domain"/>
    <property type="match status" value="1"/>
</dbReference>
<dbReference type="GO" id="GO:0003677">
    <property type="term" value="F:DNA binding"/>
    <property type="evidence" value="ECO:0007669"/>
    <property type="project" value="InterPro"/>
</dbReference>
<dbReference type="KEGG" id="gms:SOIL9_44440"/>
<evidence type="ECO:0000313" key="8">
    <source>
        <dbReference type="EMBL" id="VTR93270.1"/>
    </source>
</evidence>
<feature type="region of interest" description="Disordered" evidence="5">
    <location>
        <begin position="440"/>
        <end position="466"/>
    </location>
</feature>
<proteinExistence type="inferred from homology"/>
<name>A0A6P2D1L1_9BACT</name>
<sequence length="571" mass="62144">MCPDAHGLSLFRRRLVERLMADPNPARAVRQIRSVLGTDPGESDARLLARFADHGDEAAFGHLVARHAALVQRVCFSALRDHHAAEDASQAAFLVLARKAGRLRGSDTVAGWLFRVARRIAVKSATRRTKLAPQELPEDVPAEAPPTGADADLARVVHDEIARLPERYRVPVIACLIEGRTHAEAASWLGWPIGTVAGRLARAKEQLERQLGRRGVSAGAALTAALVPNAGAAVSPTFVAATVAAARAFAARAAVTAVSHEVLTLSNRELKSMSTMRWLTIANLLAGGVLLGAVAVAATRNGAPDAPPAPPAATPSDKPPADRAAPKAADLIIGRWQGEGQTATTYNAKKDPDSAKKFVETVVIEFRKDGTVKVEGTGIPELKKPAWKETGKYKFRSDTEVEMAMEPEERRPITAINKIEVTRDELTITELEVIHVTPDEQTQHEKFGDKGRKSTYKRTKEGGPAVTVQPADVKIDPKKLVGKWGPKKKGEEPFTIEFTQDGKVIFVLLDGKETRTEGTYKMDGNKLTRVMKLGQKEWATDLWISKLTDTEMTCTDERGRQEDVLVRLKDK</sequence>
<dbReference type="InterPro" id="IPR007627">
    <property type="entry name" value="RNA_pol_sigma70_r2"/>
</dbReference>
<dbReference type="AlphaFoldDB" id="A0A6P2D1L1"/>
<organism evidence="8 9">
    <name type="scientific">Gemmata massiliana</name>
    <dbReference type="NCBI Taxonomy" id="1210884"/>
    <lineage>
        <taxon>Bacteria</taxon>
        <taxon>Pseudomonadati</taxon>
        <taxon>Planctomycetota</taxon>
        <taxon>Planctomycetia</taxon>
        <taxon>Gemmatales</taxon>
        <taxon>Gemmataceae</taxon>
        <taxon>Gemmata</taxon>
    </lineage>
</organism>
<gene>
    <name evidence="8" type="ORF">SOIL9_44440</name>
</gene>
<evidence type="ECO:0008006" key="10">
    <source>
        <dbReference type="Google" id="ProtNLM"/>
    </source>
</evidence>
<feature type="domain" description="RNA polymerase sigma-70 region 2" evidence="6">
    <location>
        <begin position="63"/>
        <end position="129"/>
    </location>
</feature>
<reference evidence="8 9" key="1">
    <citation type="submission" date="2019-05" db="EMBL/GenBank/DDBJ databases">
        <authorList>
            <consortium name="Science for Life Laboratories"/>
        </authorList>
    </citation>
    <scope>NUCLEOTIDE SEQUENCE [LARGE SCALE GENOMIC DNA]</scope>
    <source>
        <strain evidence="8">Soil9</strain>
    </source>
</reference>
<evidence type="ECO:0000256" key="3">
    <source>
        <dbReference type="ARBA" id="ARBA00023082"/>
    </source>
</evidence>
<dbReference type="PANTHER" id="PTHR43133">
    <property type="entry name" value="RNA POLYMERASE ECF-TYPE SIGMA FACTO"/>
    <property type="match status" value="1"/>
</dbReference>
<dbReference type="InterPro" id="IPR013324">
    <property type="entry name" value="RNA_pol_sigma_r3/r4-like"/>
</dbReference>
<keyword evidence="2" id="KW-0805">Transcription regulation</keyword>
<evidence type="ECO:0000259" key="6">
    <source>
        <dbReference type="Pfam" id="PF04542"/>
    </source>
</evidence>
<evidence type="ECO:0000256" key="1">
    <source>
        <dbReference type="ARBA" id="ARBA00010641"/>
    </source>
</evidence>